<dbReference type="SUPFAM" id="SSF52058">
    <property type="entry name" value="L domain-like"/>
    <property type="match status" value="1"/>
</dbReference>
<comment type="caution">
    <text evidence="1">The sequence shown here is derived from an EMBL/GenBank/DDBJ whole genome shotgun (WGS) entry which is preliminary data.</text>
</comment>
<dbReference type="EMBL" id="CAJNYD010000852">
    <property type="protein sequence ID" value="CAF3302054.1"/>
    <property type="molecule type" value="Genomic_DNA"/>
</dbReference>
<reference evidence="1" key="1">
    <citation type="submission" date="2021-02" db="EMBL/GenBank/DDBJ databases">
        <authorList>
            <person name="Nowell W R."/>
        </authorList>
    </citation>
    <scope>NUCLEOTIDE SEQUENCE</scope>
</reference>
<sequence length="320" mass="37896">MELNIRQNLLKNWPQLWIILEKYFSDIEILNVSNCRMNFDKNPSIIYNNIKQTVLIDTDNDCYLFENIFKYYPNLINIHLGLNQLSFISEIFVDQIQNFTNLSLSDNPTLKQWDPFINRLGKLKYLQELIINNYGIDRIKLPNQDESNELFPSLKHLYMSDTKISSFDLINKLSRLSSLISLSILRNPIYLTNQIENETAKRMIIARLPNLTHLNRTSKKGLCIRPDLLKVIFVFGDENEVKIEKQNPSSMTIGKLKSFIRRLFPIQLTNYIQFNRFVIIDKKHKDLMLNDYQDIQFYLENCFLNENHDRTSTIRIETVS</sequence>
<dbReference type="Gene3D" id="3.10.20.90">
    <property type="entry name" value="Phosphatidylinositol 3-kinase Catalytic Subunit, Chain A, domain 1"/>
    <property type="match status" value="1"/>
</dbReference>
<dbReference type="EMBL" id="CAJOBO010001125">
    <property type="protein sequence ID" value="CAF4340945.1"/>
    <property type="molecule type" value="Genomic_DNA"/>
</dbReference>
<dbReference type="Gene3D" id="3.80.10.10">
    <property type="entry name" value="Ribonuclease Inhibitor"/>
    <property type="match status" value="1"/>
</dbReference>
<dbReference type="Proteomes" id="UP000663833">
    <property type="component" value="Unassembled WGS sequence"/>
</dbReference>
<dbReference type="Proteomes" id="UP000663851">
    <property type="component" value="Unassembled WGS sequence"/>
</dbReference>
<proteinExistence type="predicted"/>
<evidence type="ECO:0000313" key="3">
    <source>
        <dbReference type="Proteomes" id="UP000663833"/>
    </source>
</evidence>
<gene>
    <name evidence="2" type="ORF">HFQ381_LOCUS16104</name>
    <name evidence="1" type="ORF">LUA448_LOCUS8162</name>
</gene>
<name>A0A817ST54_9BILA</name>
<evidence type="ECO:0000313" key="1">
    <source>
        <dbReference type="EMBL" id="CAF3302054.1"/>
    </source>
</evidence>
<organism evidence="1 3">
    <name type="scientific">Rotaria socialis</name>
    <dbReference type="NCBI Taxonomy" id="392032"/>
    <lineage>
        <taxon>Eukaryota</taxon>
        <taxon>Metazoa</taxon>
        <taxon>Spiralia</taxon>
        <taxon>Gnathifera</taxon>
        <taxon>Rotifera</taxon>
        <taxon>Eurotatoria</taxon>
        <taxon>Bdelloidea</taxon>
        <taxon>Philodinida</taxon>
        <taxon>Philodinidae</taxon>
        <taxon>Rotaria</taxon>
    </lineage>
</organism>
<dbReference type="InterPro" id="IPR032675">
    <property type="entry name" value="LRR_dom_sf"/>
</dbReference>
<accession>A0A817ST54</accession>
<evidence type="ECO:0000313" key="2">
    <source>
        <dbReference type="EMBL" id="CAF4340945.1"/>
    </source>
</evidence>
<protein>
    <submittedName>
        <fullName evidence="1">Uncharacterized protein</fullName>
    </submittedName>
</protein>
<dbReference type="AlphaFoldDB" id="A0A817ST54"/>